<feature type="region of interest" description="Disordered" evidence="1">
    <location>
        <begin position="25"/>
        <end position="52"/>
    </location>
</feature>
<evidence type="ECO:0000256" key="1">
    <source>
        <dbReference type="SAM" id="MobiDB-lite"/>
    </source>
</evidence>
<dbReference type="Proteomes" id="UP000094336">
    <property type="component" value="Unassembled WGS sequence"/>
</dbReference>
<organism evidence="2 3">
    <name type="scientific">Babjeviella inositovora NRRL Y-12698</name>
    <dbReference type="NCBI Taxonomy" id="984486"/>
    <lineage>
        <taxon>Eukaryota</taxon>
        <taxon>Fungi</taxon>
        <taxon>Dikarya</taxon>
        <taxon>Ascomycota</taxon>
        <taxon>Saccharomycotina</taxon>
        <taxon>Pichiomycetes</taxon>
        <taxon>Serinales incertae sedis</taxon>
        <taxon>Babjeviella</taxon>
    </lineage>
</organism>
<dbReference type="EMBL" id="KV454428">
    <property type="protein sequence ID" value="ODQ81319.1"/>
    <property type="molecule type" value="Genomic_DNA"/>
</dbReference>
<proteinExistence type="predicted"/>
<evidence type="ECO:0000313" key="3">
    <source>
        <dbReference type="Proteomes" id="UP000094336"/>
    </source>
</evidence>
<feature type="compositionally biased region" description="Polar residues" evidence="1">
    <location>
        <begin position="32"/>
        <end position="52"/>
    </location>
</feature>
<evidence type="ECO:0000313" key="2">
    <source>
        <dbReference type="EMBL" id="ODQ81319.1"/>
    </source>
</evidence>
<dbReference type="RefSeq" id="XP_018986647.1">
    <property type="nucleotide sequence ID" value="XM_019128381.1"/>
</dbReference>
<accession>A0A1E3QUF6</accession>
<keyword evidence="3" id="KW-1185">Reference proteome</keyword>
<dbReference type="AlphaFoldDB" id="A0A1E3QUF6"/>
<sequence length="52" mass="5853">MRATCRSPLKLSAEKTLIGLLQERPDLRSDAQSDLQLDSQPDSQLDSQPDRE</sequence>
<dbReference type="GeneID" id="30146234"/>
<protein>
    <submittedName>
        <fullName evidence="2">Uncharacterized protein</fullName>
    </submittedName>
</protein>
<name>A0A1E3QUF6_9ASCO</name>
<reference evidence="3" key="1">
    <citation type="submission" date="2016-05" db="EMBL/GenBank/DDBJ databases">
        <title>Comparative genomics of biotechnologically important yeasts.</title>
        <authorList>
            <consortium name="DOE Joint Genome Institute"/>
            <person name="Riley R."/>
            <person name="Haridas S."/>
            <person name="Wolfe K.H."/>
            <person name="Lopes M.R."/>
            <person name="Hittinger C.T."/>
            <person name="Goker M."/>
            <person name="Salamov A."/>
            <person name="Wisecaver J."/>
            <person name="Long T.M."/>
            <person name="Aerts A.L."/>
            <person name="Barry K."/>
            <person name="Choi C."/>
            <person name="Clum A."/>
            <person name="Coughlan A.Y."/>
            <person name="Deshpande S."/>
            <person name="Douglass A.P."/>
            <person name="Hanson S.J."/>
            <person name="Klenk H.-P."/>
            <person name="Labutti K."/>
            <person name="Lapidus A."/>
            <person name="Lindquist E."/>
            <person name="Lipzen A."/>
            <person name="Meier-Kolthoff J.P."/>
            <person name="Ohm R.A."/>
            <person name="Otillar R.P."/>
            <person name="Pangilinan J."/>
            <person name="Peng Y."/>
            <person name="Rokas A."/>
            <person name="Rosa C.A."/>
            <person name="Scheuner C."/>
            <person name="Sibirny A.A."/>
            <person name="Slot J.C."/>
            <person name="Stielow J.B."/>
            <person name="Sun H."/>
            <person name="Kurtzman C.P."/>
            <person name="Blackwell M."/>
            <person name="Grigoriev I.V."/>
            <person name="Jeffries T.W."/>
        </authorList>
    </citation>
    <scope>NUCLEOTIDE SEQUENCE [LARGE SCALE GENOMIC DNA]</scope>
    <source>
        <strain evidence="3">NRRL Y-12698</strain>
    </source>
</reference>
<gene>
    <name evidence="2" type="ORF">BABINDRAFT_160680</name>
</gene>